<organism evidence="1 2">
    <name type="scientific">Xanthomonas phaseoli pv. dieffenbachiae</name>
    <dbReference type="NCBI Taxonomy" id="92828"/>
    <lineage>
        <taxon>Bacteria</taxon>
        <taxon>Pseudomonadati</taxon>
        <taxon>Pseudomonadota</taxon>
        <taxon>Gammaproteobacteria</taxon>
        <taxon>Lysobacterales</taxon>
        <taxon>Lysobacteraceae</taxon>
        <taxon>Xanthomonas</taxon>
    </lineage>
</organism>
<evidence type="ECO:0000313" key="2">
    <source>
        <dbReference type="Proteomes" id="UP000050546"/>
    </source>
</evidence>
<comment type="caution">
    <text evidence="1">The sequence shown here is derived from an EMBL/GenBank/DDBJ whole genome shotgun (WGS) entry which is preliminary data.</text>
</comment>
<dbReference type="Proteomes" id="UP000050546">
    <property type="component" value="Unassembled WGS sequence"/>
</dbReference>
<name>A0A1V9H3A7_9XANT</name>
<dbReference type="EMBL" id="JPYI02000081">
    <property type="protein sequence ID" value="OQP77365.1"/>
    <property type="molecule type" value="Genomic_DNA"/>
</dbReference>
<sequence>MHCVFVRLVTVDRVCKSSGVCAPRNGITAELIE</sequence>
<accession>A0A1V9H3A7</accession>
<reference evidence="1 2" key="2">
    <citation type="journal article" date="2017" name="Plant Pathol.">
        <title>Pathogenicity and virulence gene content of Xanthomonas strains infecting Araceae, formerly known as Xanthomonas axonopodis pv. dieffenbachiae.</title>
        <authorList>
            <person name="Constantin E.C."/>
            <person name="Haegeman A."/>
            <person name="Van Vaerenbergh J."/>
            <person name="Baeyen S."/>
            <person name="Van Malderghem C."/>
            <person name="Maes M."/>
            <person name="Cottyn B."/>
        </authorList>
    </citation>
    <scope>NUCLEOTIDE SEQUENCE [LARGE SCALE GENOMIC DNA]</scope>
    <source>
        <strain evidence="1 2">LMG 25940</strain>
    </source>
</reference>
<evidence type="ECO:0000313" key="1">
    <source>
        <dbReference type="EMBL" id="OQP77365.1"/>
    </source>
</evidence>
<dbReference type="AlphaFoldDB" id="A0A1V9H3A7"/>
<reference evidence="1 2" key="1">
    <citation type="journal article" date="2016" name="Plant Pathol.">
        <title>Genetic characterization of strains named as Xanthomonas axonopodis pv. dieffenbachiae leads to a taxonomic revision of the X. axonopodis species complex.</title>
        <authorList>
            <person name="Constantin E.C."/>
            <person name="Cleenwerck I."/>
            <person name="Maes M."/>
            <person name="Baeyen S."/>
            <person name="Van Malderghem C."/>
            <person name="De Vos P."/>
            <person name="Cottyn B."/>
        </authorList>
    </citation>
    <scope>NUCLEOTIDE SEQUENCE [LARGE SCALE GENOMIC DNA]</scope>
    <source>
        <strain evidence="1 2">LMG 25940</strain>
    </source>
</reference>
<proteinExistence type="predicted"/>
<protein>
    <submittedName>
        <fullName evidence="1">Uncharacterized protein</fullName>
    </submittedName>
</protein>
<gene>
    <name evidence="1" type="ORF">IM53_013635</name>
</gene>